<comment type="caution">
    <text evidence="2">The sequence shown here is derived from an EMBL/GenBank/DDBJ whole genome shotgun (WGS) entry which is preliminary data.</text>
</comment>
<dbReference type="PROSITE" id="PS50198">
    <property type="entry name" value="PPIC_PPIASE_2"/>
    <property type="match status" value="1"/>
</dbReference>
<organism evidence="2">
    <name type="scientific">marine sediment metagenome</name>
    <dbReference type="NCBI Taxonomy" id="412755"/>
    <lineage>
        <taxon>unclassified sequences</taxon>
        <taxon>metagenomes</taxon>
        <taxon>ecological metagenomes</taxon>
    </lineage>
</organism>
<dbReference type="InterPro" id="IPR050245">
    <property type="entry name" value="PrsA_foldase"/>
</dbReference>
<dbReference type="EMBL" id="LAZR01035736">
    <property type="protein sequence ID" value="KKL26713.1"/>
    <property type="molecule type" value="Genomic_DNA"/>
</dbReference>
<protein>
    <recommendedName>
        <fullName evidence="1">PpiC domain-containing protein</fullName>
    </recommendedName>
</protein>
<dbReference type="SUPFAM" id="SSF54534">
    <property type="entry name" value="FKBP-like"/>
    <property type="match status" value="1"/>
</dbReference>
<proteinExistence type="predicted"/>
<dbReference type="InterPro" id="IPR000297">
    <property type="entry name" value="PPIase_PpiC"/>
</dbReference>
<feature type="domain" description="PpiC" evidence="1">
    <location>
        <begin position="48"/>
        <end position="138"/>
    </location>
</feature>
<dbReference type="GO" id="GO:0003755">
    <property type="term" value="F:peptidyl-prolyl cis-trans isomerase activity"/>
    <property type="evidence" value="ECO:0007669"/>
    <property type="project" value="InterPro"/>
</dbReference>
<evidence type="ECO:0000259" key="1">
    <source>
        <dbReference type="PROSITE" id="PS50198"/>
    </source>
</evidence>
<sequence length="218" mass="25687">MGYMPEFLAELNRNAFINKNLDILTPRNPTDYEMLSYYREHRTEYEEPEGVIIRQIQTQDIQSAQQAQGKLRAGEYFASVAEIYSESPFADSGGEIPFYIIRGDRSDVFEDYVFTLREGDASSIFEDEGRYFIVQVIERRERRVKELEEVTDYVRESLMIENEKRLFEDNAQRTLFTVNNRSYTVEDFKQQYDNIPYGARSQFKGPKGKEKLVDLIIE</sequence>
<dbReference type="Pfam" id="PF13145">
    <property type="entry name" value="Rotamase_2"/>
    <property type="match status" value="1"/>
</dbReference>
<dbReference type="PANTHER" id="PTHR47245">
    <property type="entry name" value="PEPTIDYLPROLYL ISOMERASE"/>
    <property type="match status" value="1"/>
</dbReference>
<dbReference type="Gene3D" id="3.10.50.40">
    <property type="match status" value="1"/>
</dbReference>
<reference evidence="2" key="1">
    <citation type="journal article" date="2015" name="Nature">
        <title>Complex archaea that bridge the gap between prokaryotes and eukaryotes.</title>
        <authorList>
            <person name="Spang A."/>
            <person name="Saw J.H."/>
            <person name="Jorgensen S.L."/>
            <person name="Zaremba-Niedzwiedzka K."/>
            <person name="Martijn J."/>
            <person name="Lind A.E."/>
            <person name="van Eijk R."/>
            <person name="Schleper C."/>
            <person name="Guy L."/>
            <person name="Ettema T.J."/>
        </authorList>
    </citation>
    <scope>NUCLEOTIDE SEQUENCE</scope>
</reference>
<accession>A0A0F9ESB2</accession>
<name>A0A0F9ESB2_9ZZZZ</name>
<evidence type="ECO:0000313" key="2">
    <source>
        <dbReference type="EMBL" id="KKL26713.1"/>
    </source>
</evidence>
<dbReference type="PANTHER" id="PTHR47245:SF2">
    <property type="entry name" value="PEPTIDYL-PROLYL CIS-TRANS ISOMERASE HP_0175-RELATED"/>
    <property type="match status" value="1"/>
</dbReference>
<gene>
    <name evidence="2" type="ORF">LCGC14_2392540</name>
</gene>
<dbReference type="AlphaFoldDB" id="A0A0F9ESB2"/>
<dbReference type="InterPro" id="IPR046357">
    <property type="entry name" value="PPIase_dom_sf"/>
</dbReference>